<dbReference type="PROSITE" id="PS50092">
    <property type="entry name" value="TSP1"/>
    <property type="match status" value="1"/>
</dbReference>
<dbReference type="SUPFAM" id="SSF82895">
    <property type="entry name" value="TSP-1 type 1 repeat"/>
    <property type="match status" value="1"/>
</dbReference>
<dbReference type="Proteomes" id="UP000887565">
    <property type="component" value="Unplaced"/>
</dbReference>
<dbReference type="SMART" id="SM00209">
    <property type="entry name" value="TSP1"/>
    <property type="match status" value="1"/>
</dbReference>
<organism evidence="1 2">
    <name type="scientific">Romanomermis culicivorax</name>
    <name type="common">Nematode worm</name>
    <dbReference type="NCBI Taxonomy" id="13658"/>
    <lineage>
        <taxon>Eukaryota</taxon>
        <taxon>Metazoa</taxon>
        <taxon>Ecdysozoa</taxon>
        <taxon>Nematoda</taxon>
        <taxon>Enoplea</taxon>
        <taxon>Dorylaimia</taxon>
        <taxon>Mermithida</taxon>
        <taxon>Mermithoidea</taxon>
        <taxon>Mermithidae</taxon>
        <taxon>Romanomermis</taxon>
    </lineage>
</organism>
<evidence type="ECO:0000313" key="2">
    <source>
        <dbReference type="WBParaSite" id="nRc.2.0.1.t05790-RA"/>
    </source>
</evidence>
<dbReference type="InterPro" id="IPR000884">
    <property type="entry name" value="TSP1_rpt"/>
</dbReference>
<proteinExistence type="predicted"/>
<dbReference type="Pfam" id="PF00090">
    <property type="entry name" value="TSP_1"/>
    <property type="match status" value="1"/>
</dbReference>
<protein>
    <submittedName>
        <fullName evidence="2">Uncharacterized protein</fullName>
    </submittedName>
</protein>
<keyword evidence="1" id="KW-1185">Reference proteome</keyword>
<dbReference type="AlphaFoldDB" id="A0A915HVH4"/>
<name>A0A915HVH4_ROMCU</name>
<dbReference type="PRINTS" id="PR01705">
    <property type="entry name" value="TSP1REPEAT"/>
</dbReference>
<sequence>MVVIYSVDTRGLSSSTFTARFIIEGSQQSTRFNVNSPISSKSVESVVEKVQNSKSWWSPWTSWSRCSSLCGGCGTKKRRRLCIGPDDNCQGYRSQEAVCGDAICGRITFGNRVQKFCCPGFEIIDGQCQAVKHL</sequence>
<dbReference type="Gene3D" id="2.20.100.10">
    <property type="entry name" value="Thrombospondin type-1 (TSP1) repeat"/>
    <property type="match status" value="1"/>
</dbReference>
<reference evidence="2" key="1">
    <citation type="submission" date="2022-11" db="UniProtKB">
        <authorList>
            <consortium name="WormBaseParasite"/>
        </authorList>
    </citation>
    <scope>IDENTIFICATION</scope>
</reference>
<accession>A0A915HVH4</accession>
<dbReference type="WBParaSite" id="nRc.2.0.1.t05790-RA">
    <property type="protein sequence ID" value="nRc.2.0.1.t05790-RA"/>
    <property type="gene ID" value="nRc.2.0.1.g05790"/>
</dbReference>
<dbReference type="InterPro" id="IPR036383">
    <property type="entry name" value="TSP1_rpt_sf"/>
</dbReference>
<evidence type="ECO:0000313" key="1">
    <source>
        <dbReference type="Proteomes" id="UP000887565"/>
    </source>
</evidence>